<keyword evidence="2" id="KW-1185">Reference proteome</keyword>
<organism evidence="1 2">
    <name type="scientific">Smallanthus sonchifolius</name>
    <dbReference type="NCBI Taxonomy" id="185202"/>
    <lineage>
        <taxon>Eukaryota</taxon>
        <taxon>Viridiplantae</taxon>
        <taxon>Streptophyta</taxon>
        <taxon>Embryophyta</taxon>
        <taxon>Tracheophyta</taxon>
        <taxon>Spermatophyta</taxon>
        <taxon>Magnoliopsida</taxon>
        <taxon>eudicotyledons</taxon>
        <taxon>Gunneridae</taxon>
        <taxon>Pentapetalae</taxon>
        <taxon>asterids</taxon>
        <taxon>campanulids</taxon>
        <taxon>Asterales</taxon>
        <taxon>Asteraceae</taxon>
        <taxon>Asteroideae</taxon>
        <taxon>Heliantheae alliance</taxon>
        <taxon>Millerieae</taxon>
        <taxon>Smallanthus</taxon>
    </lineage>
</organism>
<dbReference type="Proteomes" id="UP001056120">
    <property type="component" value="Linkage Group LG29"/>
</dbReference>
<gene>
    <name evidence="1" type="ORF">L1987_86740</name>
</gene>
<accession>A0ACB8Y4C0</accession>
<evidence type="ECO:0000313" key="2">
    <source>
        <dbReference type="Proteomes" id="UP001056120"/>
    </source>
</evidence>
<reference evidence="2" key="1">
    <citation type="journal article" date="2022" name="Mol. Ecol. Resour.">
        <title>The genomes of chicory, endive, great burdock and yacon provide insights into Asteraceae palaeo-polyploidization history and plant inulin production.</title>
        <authorList>
            <person name="Fan W."/>
            <person name="Wang S."/>
            <person name="Wang H."/>
            <person name="Wang A."/>
            <person name="Jiang F."/>
            <person name="Liu H."/>
            <person name="Zhao H."/>
            <person name="Xu D."/>
            <person name="Zhang Y."/>
        </authorList>
    </citation>
    <scope>NUCLEOTIDE SEQUENCE [LARGE SCALE GENOMIC DNA]</scope>
    <source>
        <strain evidence="2">cv. Yunnan</strain>
    </source>
</reference>
<name>A0ACB8Y4C0_9ASTR</name>
<protein>
    <submittedName>
        <fullName evidence="1">Uncharacterized protein</fullName>
    </submittedName>
</protein>
<evidence type="ECO:0000313" key="1">
    <source>
        <dbReference type="EMBL" id="KAI3677120.1"/>
    </source>
</evidence>
<sequence length="108" mass="12163">MRSIADLMVIKGRPNFTTVGSSIVSYVKRTGLHDFDFGWGKAVYAGPDHPVAGFFTRYINHKGESGIVVPIWLPSVAMKRFVKELDNILARDNNDHVIQEQVRAYSKL</sequence>
<dbReference type="EMBL" id="CM042046">
    <property type="protein sequence ID" value="KAI3677120.1"/>
    <property type="molecule type" value="Genomic_DNA"/>
</dbReference>
<comment type="caution">
    <text evidence="1">The sequence shown here is derived from an EMBL/GenBank/DDBJ whole genome shotgun (WGS) entry which is preliminary data.</text>
</comment>
<reference evidence="1 2" key="2">
    <citation type="journal article" date="2022" name="Mol. Ecol. Resour.">
        <title>The genomes of chicory, endive, great burdock and yacon provide insights into Asteraceae paleo-polyploidization history and plant inulin production.</title>
        <authorList>
            <person name="Fan W."/>
            <person name="Wang S."/>
            <person name="Wang H."/>
            <person name="Wang A."/>
            <person name="Jiang F."/>
            <person name="Liu H."/>
            <person name="Zhao H."/>
            <person name="Xu D."/>
            <person name="Zhang Y."/>
        </authorList>
    </citation>
    <scope>NUCLEOTIDE SEQUENCE [LARGE SCALE GENOMIC DNA]</scope>
    <source>
        <strain evidence="2">cv. Yunnan</strain>
        <tissue evidence="1">Leaves</tissue>
    </source>
</reference>
<proteinExistence type="predicted"/>